<evidence type="ECO:0000256" key="1">
    <source>
        <dbReference type="SAM" id="Phobius"/>
    </source>
</evidence>
<dbReference type="Proteomes" id="UP000002425">
    <property type="component" value="Chromosome"/>
</dbReference>
<dbReference type="KEGG" id="pcr:Pcryo_1049"/>
<evidence type="ECO:0000313" key="3">
    <source>
        <dbReference type="Proteomes" id="UP000002425"/>
    </source>
</evidence>
<evidence type="ECO:0008006" key="4">
    <source>
        <dbReference type="Google" id="ProtNLM"/>
    </source>
</evidence>
<dbReference type="AlphaFoldDB" id="Q1QBX3"/>
<evidence type="ECO:0000313" key="2">
    <source>
        <dbReference type="EMBL" id="ABE74830.1"/>
    </source>
</evidence>
<keyword evidence="1" id="KW-1133">Transmembrane helix</keyword>
<sequence>MYQTQRFVNVIVSQLFGEYIYRMLALMTAMIFLTISNSSFALAPNPGANLACPASSTKGIFDNSNYTKLKESFDTNTYQPMTSTSSLSIPLKIKMTIEDINVNTSGNNTTITGTSANPAMDINRNFKDLTSRSDITLDFQNTGNSDSLYLNNVAISAFDIDKSIGSNKTGWDDLVSITGITRNNTKIKGTFQRLSGSSVIELANGLQTSSTNASFNCTAALDTNCQGSVLFSEDIRSVTFSYTNTNNVTTPTSQRFQFRVDSYCYTPQYTFSGIVFNDNGGITDANATNANITTGPYANNANYFNGIFDSATPNAEAGIPSSTVELTHCTNGSVYGSQLVDGSTPTIGQYKINVPITTISGNTNNLCLVEKNNNTGNVYTIRTNSNKKVIAFANTTYHYPDNNFGKVIAANVALVLKKAQYINNCPTTLNYTDPAINTSGNNDPRVGFSSASINDLVPGQCIAYRITATNRANIVISDFVMRDVLQKKGVNGAQVTSVLANPPLSTTDYNAAENPAIGANGEVKTRTLTINARNNRVFYFNTKYGTTANP</sequence>
<dbReference type="EMBL" id="CP000323">
    <property type="protein sequence ID" value="ABE74830.1"/>
    <property type="molecule type" value="Genomic_DNA"/>
</dbReference>
<reference evidence="2" key="1">
    <citation type="submission" date="2006-03" db="EMBL/GenBank/DDBJ databases">
        <title>Complete sequence of chromosome of Psychrobacter cryohalolentis K5.</title>
        <authorList>
            <consortium name="US DOE Joint Genome Institute"/>
            <person name="Copeland A."/>
            <person name="Lucas S."/>
            <person name="Lapidus A."/>
            <person name="Barry K."/>
            <person name="Detter J.C."/>
            <person name="Glavina del Rio T."/>
            <person name="Hammon N."/>
            <person name="Israni S."/>
            <person name="Dalin E."/>
            <person name="Tice H."/>
            <person name="Pitluck S."/>
            <person name="Brettin T."/>
            <person name="Bruce D."/>
            <person name="Han C."/>
            <person name="Tapia R."/>
            <person name="Sims D.R."/>
            <person name="Gilna P."/>
            <person name="Schmutz J."/>
            <person name="Larimer F."/>
            <person name="Land M."/>
            <person name="Hauser L."/>
            <person name="Kyrpides N."/>
            <person name="Kim E."/>
            <person name="Richardson P."/>
        </authorList>
    </citation>
    <scope>NUCLEOTIDE SEQUENCE</scope>
    <source>
        <strain evidence="2">K5</strain>
    </source>
</reference>
<keyword evidence="1" id="KW-0812">Transmembrane</keyword>
<feature type="transmembrane region" description="Helical" evidence="1">
    <location>
        <begin position="20"/>
        <end position="43"/>
    </location>
</feature>
<gene>
    <name evidence="2" type="ordered locus">Pcryo_1049</name>
</gene>
<accession>Q1QBX3</accession>
<keyword evidence="3" id="KW-1185">Reference proteome</keyword>
<proteinExistence type="predicted"/>
<name>Q1QBX3_PSYCK</name>
<protein>
    <recommendedName>
        <fullName evidence="4">DUF11 domain-containing protein</fullName>
    </recommendedName>
</protein>
<dbReference type="HOGENOM" id="CLU_499547_0_0_6"/>
<dbReference type="STRING" id="335284.Pcryo_1049"/>
<organism evidence="2 3">
    <name type="scientific">Psychrobacter cryohalolentis (strain ATCC BAA-1226 / DSM 17306 / VKM B-2378 / K5)</name>
    <dbReference type="NCBI Taxonomy" id="335284"/>
    <lineage>
        <taxon>Bacteria</taxon>
        <taxon>Pseudomonadati</taxon>
        <taxon>Pseudomonadota</taxon>
        <taxon>Gammaproteobacteria</taxon>
        <taxon>Moraxellales</taxon>
        <taxon>Moraxellaceae</taxon>
        <taxon>Psychrobacter</taxon>
    </lineage>
</organism>
<dbReference type="RefSeq" id="WP_011513386.1">
    <property type="nucleotide sequence ID" value="NC_007969.1"/>
</dbReference>
<keyword evidence="1" id="KW-0472">Membrane</keyword>